<gene>
    <name evidence="2" type="ORF">LRS13_15305</name>
</gene>
<evidence type="ECO:0000256" key="1">
    <source>
        <dbReference type="SAM" id="MobiDB-lite"/>
    </source>
</evidence>
<feature type="region of interest" description="Disordered" evidence="1">
    <location>
        <begin position="92"/>
        <end position="112"/>
    </location>
</feature>
<feature type="compositionally biased region" description="Basic and acidic residues" evidence="1">
    <location>
        <begin position="29"/>
        <end position="52"/>
    </location>
</feature>
<proteinExistence type="predicted"/>
<keyword evidence="3" id="KW-1185">Reference proteome</keyword>
<evidence type="ECO:0000313" key="3">
    <source>
        <dbReference type="Proteomes" id="UP001058860"/>
    </source>
</evidence>
<dbReference type="Proteomes" id="UP001058860">
    <property type="component" value="Chromosome"/>
</dbReference>
<protein>
    <submittedName>
        <fullName evidence="2">Uncharacterized protein</fullName>
    </submittedName>
</protein>
<evidence type="ECO:0000313" key="2">
    <source>
        <dbReference type="EMBL" id="UUY02080.1"/>
    </source>
</evidence>
<dbReference type="EMBL" id="CP088295">
    <property type="protein sequence ID" value="UUY02080.1"/>
    <property type="molecule type" value="Genomic_DNA"/>
</dbReference>
<sequence>MPLVAALGGGELGVQDGDRVPEAIGEAGDDLRGQGDLRDEDDRRAPAGERRRGRLEVDLGLARPGDAVQEQPLRLVVLEARFDLGERGGLLGGERRRRGGPRADGVVGQGRAPGALGEVDEALGLQAPQRGQVGAGRARAGPREVVEQRTLAVGEAVSVGGRAAHLRPEHGPGGGTARRGDERQPARGGGAVLGGDPGGELHELRRDGLAQHALGRDELLGRHVGGVREADDDAGELLVAERHAQHRADLGPLRGEVVERPAQRPRGGQRLHARDHGWRR</sequence>
<feature type="region of interest" description="Disordered" evidence="1">
    <location>
        <begin position="249"/>
        <end position="280"/>
    </location>
</feature>
<feature type="compositionally biased region" description="Gly residues" evidence="1">
    <location>
        <begin position="187"/>
        <end position="198"/>
    </location>
</feature>
<feature type="region of interest" description="Disordered" evidence="1">
    <location>
        <begin position="1"/>
        <end position="52"/>
    </location>
</feature>
<name>A0ABY5PC27_9ACTN</name>
<accession>A0ABY5PC27</accession>
<reference evidence="3" key="1">
    <citation type="submission" date="2021-11" db="EMBL/GenBank/DDBJ databases">
        <title>Cultivation dependent microbiological survey of springs from the worlds oldest radium mine currently devoted to the extraction of radon-saturated water.</title>
        <authorList>
            <person name="Kapinusova G."/>
            <person name="Smrhova T."/>
            <person name="Strejcek M."/>
            <person name="Suman J."/>
            <person name="Jani K."/>
            <person name="Pajer P."/>
            <person name="Uhlik O."/>
        </authorList>
    </citation>
    <scope>NUCLEOTIDE SEQUENCE [LARGE SCALE GENOMIC DNA]</scope>
    <source>
        <strain evidence="3">J379</strain>
    </source>
</reference>
<feature type="region of interest" description="Disordered" evidence="1">
    <location>
        <begin position="162"/>
        <end position="202"/>
    </location>
</feature>
<organism evidence="2 3">
    <name type="scientific">Svornostia abyssi</name>
    <dbReference type="NCBI Taxonomy" id="2898438"/>
    <lineage>
        <taxon>Bacteria</taxon>
        <taxon>Bacillati</taxon>
        <taxon>Actinomycetota</taxon>
        <taxon>Thermoleophilia</taxon>
        <taxon>Solirubrobacterales</taxon>
        <taxon>Baekduiaceae</taxon>
        <taxon>Svornostia</taxon>
    </lineage>
</organism>